<sequence>MPGVSPVTDALFAPVRIGALDLPNRIVMAPMTRDRAGEGDVPTADMVQYYRQRASAGLIVTEGTQPTPEGKGYWRTPGIHSQEQIDGWGRVADAVHAEGGRIAMQLMHCGRVVIPANRGFTADVIAPSAIACPDKVPGPDGVPMDCAVARAMTSADIRRVVGEYAQAARNARSAGIDAVELHCASGYLVNQFLNPASNVRDDQYGGTADNRARFAAEVLAAMADAIGGDRVGFRISPGNPYNGMDPRDPASTFVPLLRAVNGLGLAYAHVIDMGLTDLDTLQMVRDNWSGPIVANNMLKADSAAALIEAGRAEAVSFGRAFIANPDLPRRIREGAVIAKPDYALLYTGEQRGYIDYPKLNA</sequence>
<evidence type="ECO:0000313" key="6">
    <source>
        <dbReference type="Proteomes" id="UP000439522"/>
    </source>
</evidence>
<dbReference type="SUPFAM" id="SSF51395">
    <property type="entry name" value="FMN-linked oxidoreductases"/>
    <property type="match status" value="1"/>
</dbReference>
<dbReference type="CDD" id="cd02933">
    <property type="entry name" value="OYE_like_FMN"/>
    <property type="match status" value="1"/>
</dbReference>
<dbReference type="AlphaFoldDB" id="A0A6I4TDY9"/>
<dbReference type="InterPro" id="IPR001155">
    <property type="entry name" value="OxRdtase_FMN_N"/>
</dbReference>
<dbReference type="EMBL" id="WTZA01000001">
    <property type="protein sequence ID" value="MXO74350.1"/>
    <property type="molecule type" value="Genomic_DNA"/>
</dbReference>
<dbReference type="Gene3D" id="3.20.20.70">
    <property type="entry name" value="Aldolase class I"/>
    <property type="match status" value="1"/>
</dbReference>
<dbReference type="OrthoDB" id="9804454at2"/>
<dbReference type="PANTHER" id="PTHR22893:SF91">
    <property type="entry name" value="NADPH DEHYDROGENASE 2-RELATED"/>
    <property type="match status" value="1"/>
</dbReference>
<keyword evidence="3" id="KW-0560">Oxidoreductase</keyword>
<accession>A0A6I4TDY9</accession>
<dbReference type="FunFam" id="3.20.20.70:FF:000059">
    <property type="entry name" value="N-ethylmaleimide reductase, FMN-linked"/>
    <property type="match status" value="1"/>
</dbReference>
<comment type="caution">
    <text evidence="5">The sequence shown here is derived from an EMBL/GenBank/DDBJ whole genome shotgun (WGS) entry which is preliminary data.</text>
</comment>
<reference evidence="5 6" key="1">
    <citation type="submission" date="2019-12" db="EMBL/GenBank/DDBJ databases">
        <title>Genomic-based taxomic classification of the family Erythrobacteraceae.</title>
        <authorList>
            <person name="Xu L."/>
        </authorList>
    </citation>
    <scope>NUCLEOTIDE SEQUENCE [LARGE SCALE GENOMIC DNA]</scope>
    <source>
        <strain evidence="5 6">100921-2</strain>
    </source>
</reference>
<evidence type="ECO:0000256" key="2">
    <source>
        <dbReference type="ARBA" id="ARBA00005979"/>
    </source>
</evidence>
<dbReference type="GO" id="GO:0016628">
    <property type="term" value="F:oxidoreductase activity, acting on the CH-CH group of donors, NAD or NADP as acceptor"/>
    <property type="evidence" value="ECO:0007669"/>
    <property type="project" value="UniProtKB-ARBA"/>
</dbReference>
<dbReference type="Proteomes" id="UP000439522">
    <property type="component" value="Unassembled WGS sequence"/>
</dbReference>
<protein>
    <submittedName>
        <fullName evidence="5">Alkene reductase</fullName>
    </submittedName>
</protein>
<proteinExistence type="inferred from homology"/>
<dbReference type="GO" id="GO:0005829">
    <property type="term" value="C:cytosol"/>
    <property type="evidence" value="ECO:0007669"/>
    <property type="project" value="UniProtKB-ARBA"/>
</dbReference>
<keyword evidence="6" id="KW-1185">Reference proteome</keyword>
<organism evidence="5 6">
    <name type="scientific">Tsuneonella aeria</name>
    <dbReference type="NCBI Taxonomy" id="1837929"/>
    <lineage>
        <taxon>Bacteria</taxon>
        <taxon>Pseudomonadati</taxon>
        <taxon>Pseudomonadota</taxon>
        <taxon>Alphaproteobacteria</taxon>
        <taxon>Sphingomonadales</taxon>
        <taxon>Erythrobacteraceae</taxon>
        <taxon>Tsuneonella</taxon>
    </lineage>
</organism>
<evidence type="ECO:0000313" key="5">
    <source>
        <dbReference type="EMBL" id="MXO74350.1"/>
    </source>
</evidence>
<comment type="similarity">
    <text evidence="2">Belongs to the NADH:flavin oxidoreductase/NADH oxidase family.</text>
</comment>
<dbReference type="GO" id="GO:0010181">
    <property type="term" value="F:FMN binding"/>
    <property type="evidence" value="ECO:0007669"/>
    <property type="project" value="InterPro"/>
</dbReference>
<name>A0A6I4TDY9_9SPHN</name>
<evidence type="ECO:0000259" key="4">
    <source>
        <dbReference type="Pfam" id="PF00724"/>
    </source>
</evidence>
<evidence type="ECO:0000256" key="1">
    <source>
        <dbReference type="ARBA" id="ARBA00001917"/>
    </source>
</evidence>
<dbReference type="Pfam" id="PF00724">
    <property type="entry name" value="Oxidored_FMN"/>
    <property type="match status" value="1"/>
</dbReference>
<comment type="cofactor">
    <cofactor evidence="1">
        <name>FMN</name>
        <dbReference type="ChEBI" id="CHEBI:58210"/>
    </cofactor>
</comment>
<dbReference type="PANTHER" id="PTHR22893">
    <property type="entry name" value="NADH OXIDOREDUCTASE-RELATED"/>
    <property type="match status" value="1"/>
</dbReference>
<dbReference type="InterPro" id="IPR045247">
    <property type="entry name" value="Oye-like"/>
</dbReference>
<evidence type="ECO:0000256" key="3">
    <source>
        <dbReference type="ARBA" id="ARBA00023002"/>
    </source>
</evidence>
<feature type="domain" description="NADH:flavin oxidoreductase/NADH oxidase N-terminal" evidence="4">
    <location>
        <begin position="11"/>
        <end position="334"/>
    </location>
</feature>
<gene>
    <name evidence="5" type="ORF">GRI40_03810</name>
</gene>
<dbReference type="InterPro" id="IPR013785">
    <property type="entry name" value="Aldolase_TIM"/>
</dbReference>